<dbReference type="GO" id="GO:0005576">
    <property type="term" value="C:extracellular region"/>
    <property type="evidence" value="ECO:0007669"/>
    <property type="project" value="UniProtKB-ARBA"/>
</dbReference>
<dbReference type="CDD" id="cd04077">
    <property type="entry name" value="Peptidases_S8_PCSK9_ProteinaseK_like"/>
    <property type="match status" value="1"/>
</dbReference>
<dbReference type="PROSITE" id="PS00138">
    <property type="entry name" value="SUBTILASE_SER"/>
    <property type="match status" value="1"/>
</dbReference>
<dbReference type="InterPro" id="IPR037045">
    <property type="entry name" value="S8pro/Inhibitor_I9_sf"/>
</dbReference>
<dbReference type="InterPro" id="IPR010259">
    <property type="entry name" value="S8pro/Inhibitor_I9"/>
</dbReference>
<organism evidence="11 12">
    <name type="scientific">Lomentospora prolificans</name>
    <dbReference type="NCBI Taxonomy" id="41688"/>
    <lineage>
        <taxon>Eukaryota</taxon>
        <taxon>Fungi</taxon>
        <taxon>Dikarya</taxon>
        <taxon>Ascomycota</taxon>
        <taxon>Pezizomycotina</taxon>
        <taxon>Sordariomycetes</taxon>
        <taxon>Hypocreomycetidae</taxon>
        <taxon>Microascales</taxon>
        <taxon>Microascaceae</taxon>
        <taxon>Lomentospora</taxon>
    </lineage>
</organism>
<dbReference type="InterPro" id="IPR015500">
    <property type="entry name" value="Peptidase_S8_subtilisin-rel"/>
</dbReference>
<dbReference type="PROSITE" id="PS00136">
    <property type="entry name" value="SUBTILASE_ASP"/>
    <property type="match status" value="1"/>
</dbReference>
<evidence type="ECO:0000259" key="10">
    <source>
        <dbReference type="Pfam" id="PF05922"/>
    </source>
</evidence>
<dbReference type="Proteomes" id="UP000233524">
    <property type="component" value="Unassembled WGS sequence"/>
</dbReference>
<evidence type="ECO:0000256" key="1">
    <source>
        <dbReference type="ARBA" id="ARBA00011073"/>
    </source>
</evidence>
<keyword evidence="3 8" id="KW-0732">Signal</keyword>
<comment type="similarity">
    <text evidence="1 6 7">Belongs to the peptidase S8 family.</text>
</comment>
<dbReference type="Gene3D" id="3.40.50.200">
    <property type="entry name" value="Peptidase S8/S53 domain"/>
    <property type="match status" value="1"/>
</dbReference>
<evidence type="ECO:0000256" key="8">
    <source>
        <dbReference type="SAM" id="SignalP"/>
    </source>
</evidence>
<evidence type="ECO:0000256" key="5">
    <source>
        <dbReference type="ARBA" id="ARBA00022825"/>
    </source>
</evidence>
<dbReference type="GO" id="GO:0006508">
    <property type="term" value="P:proteolysis"/>
    <property type="evidence" value="ECO:0007669"/>
    <property type="project" value="UniProtKB-KW"/>
</dbReference>
<feature type="active site" description="Charge relay system" evidence="6">
    <location>
        <position position="154"/>
    </location>
</feature>
<evidence type="ECO:0000259" key="9">
    <source>
        <dbReference type="Pfam" id="PF00082"/>
    </source>
</evidence>
<feature type="domain" description="Peptidase S8/S53" evidence="9">
    <location>
        <begin position="146"/>
        <end position="370"/>
    </location>
</feature>
<name>A0A2N3NFF7_9PEZI</name>
<dbReference type="AlphaFoldDB" id="A0A2N3NFF7"/>
<keyword evidence="4 6" id="KW-0378">Hydrolase</keyword>
<evidence type="ECO:0008006" key="13">
    <source>
        <dbReference type="Google" id="ProtNLM"/>
    </source>
</evidence>
<sequence>MVSFRKLAFLLNFVPFAVAGPIQQREEGPNVEGKYIVILKDSVSAEGAESHLSWVSDVHKRSLGRRDLTGIENTYDMPGFRGYAGQFDEATLEEIKNNPDVAEVEADQIYTLSATVTQPGATWGLGTISSKTRGSTTYRYDSTSGSGTFAYVVDSGINVDHNDFGGRASRGYNAAGGAFDDTLGHGTHVAGTIAGKTYGVAKAAKVIDVKVFKGREASTAIILDGFNWAVKDIVSKGRQKRAVINMSLGGPFSVAFNTAVRSAFNSGILCVIASGNEDVLASDVSPASAPEGLTVGAINSNWVEDTYSNYGSAVDILAPGTGVVSTYIGSTSATATISGTSMACPHVAGLALYLAVLENINTPGALKARILALGRASVTSGKPGSPNLIAYNGIA</sequence>
<keyword evidence="12" id="KW-1185">Reference proteome</keyword>
<feature type="signal peptide" evidence="8">
    <location>
        <begin position="1"/>
        <end position="19"/>
    </location>
</feature>
<dbReference type="InterPro" id="IPR000209">
    <property type="entry name" value="Peptidase_S8/S53_dom"/>
</dbReference>
<dbReference type="InterPro" id="IPR034193">
    <property type="entry name" value="PCSK9_ProteinaseK-like"/>
</dbReference>
<accession>A0A2N3NFF7</accession>
<dbReference type="PRINTS" id="PR00723">
    <property type="entry name" value="SUBTILISIN"/>
</dbReference>
<comment type="caution">
    <text evidence="11">The sequence shown here is derived from an EMBL/GenBank/DDBJ whole genome shotgun (WGS) entry which is preliminary data.</text>
</comment>
<evidence type="ECO:0000256" key="7">
    <source>
        <dbReference type="RuleBase" id="RU003355"/>
    </source>
</evidence>
<evidence type="ECO:0000313" key="11">
    <source>
        <dbReference type="EMBL" id="PKS11155.1"/>
    </source>
</evidence>
<evidence type="ECO:0000313" key="12">
    <source>
        <dbReference type="Proteomes" id="UP000233524"/>
    </source>
</evidence>
<dbReference type="OrthoDB" id="206201at2759"/>
<protein>
    <recommendedName>
        <fullName evidence="13">Peptidase S8/S53 domain-containing protein</fullName>
    </recommendedName>
</protein>
<dbReference type="Gene3D" id="3.30.70.80">
    <property type="entry name" value="Peptidase S8 propeptide/proteinase inhibitor I9"/>
    <property type="match status" value="1"/>
</dbReference>
<keyword evidence="5 6" id="KW-0720">Serine protease</keyword>
<dbReference type="InterPro" id="IPR050131">
    <property type="entry name" value="Peptidase_S8_subtilisin-like"/>
</dbReference>
<dbReference type="PROSITE" id="PS51892">
    <property type="entry name" value="SUBTILASE"/>
    <property type="match status" value="1"/>
</dbReference>
<feature type="active site" description="Charge relay system" evidence="6">
    <location>
        <position position="341"/>
    </location>
</feature>
<feature type="domain" description="Inhibitor I9" evidence="10">
    <location>
        <begin position="34"/>
        <end position="112"/>
    </location>
</feature>
<evidence type="ECO:0000256" key="2">
    <source>
        <dbReference type="ARBA" id="ARBA00022670"/>
    </source>
</evidence>
<dbReference type="Pfam" id="PF00082">
    <property type="entry name" value="Peptidase_S8"/>
    <property type="match status" value="1"/>
</dbReference>
<dbReference type="PANTHER" id="PTHR43806:SF58">
    <property type="entry name" value="ALKALINE PROTEASE 1-RELATED"/>
    <property type="match status" value="1"/>
</dbReference>
<evidence type="ECO:0000256" key="6">
    <source>
        <dbReference type="PROSITE-ProRule" id="PRU01240"/>
    </source>
</evidence>
<reference evidence="11 12" key="1">
    <citation type="journal article" date="2017" name="G3 (Bethesda)">
        <title>First Draft Genome Sequence of the Pathogenic Fungus Lomentospora prolificans (Formerly Scedosporium prolificans).</title>
        <authorList>
            <person name="Luo R."/>
            <person name="Zimin A."/>
            <person name="Workman R."/>
            <person name="Fan Y."/>
            <person name="Pertea G."/>
            <person name="Grossman N."/>
            <person name="Wear M.P."/>
            <person name="Jia B."/>
            <person name="Miller H."/>
            <person name="Casadevall A."/>
            <person name="Timp W."/>
            <person name="Zhang S.X."/>
            <person name="Salzberg S.L."/>
        </authorList>
    </citation>
    <scope>NUCLEOTIDE SEQUENCE [LARGE SCALE GENOMIC DNA]</scope>
    <source>
        <strain evidence="11 12">JHH-5317</strain>
    </source>
</reference>
<dbReference type="FunFam" id="3.40.50.200:FF:000014">
    <property type="entry name" value="Proteinase K"/>
    <property type="match status" value="1"/>
</dbReference>
<dbReference type="GO" id="GO:0004252">
    <property type="term" value="F:serine-type endopeptidase activity"/>
    <property type="evidence" value="ECO:0007669"/>
    <property type="project" value="UniProtKB-UniRule"/>
</dbReference>
<dbReference type="VEuPathDB" id="FungiDB:jhhlp_002916"/>
<dbReference type="InParanoid" id="A0A2N3NFF7"/>
<dbReference type="Pfam" id="PF05922">
    <property type="entry name" value="Inhibitor_I9"/>
    <property type="match status" value="1"/>
</dbReference>
<feature type="chain" id="PRO_5014917364" description="Peptidase S8/S53 domain-containing protein" evidence="8">
    <location>
        <begin position="20"/>
        <end position="395"/>
    </location>
</feature>
<dbReference type="InterPro" id="IPR022398">
    <property type="entry name" value="Peptidase_S8_His-AS"/>
</dbReference>
<dbReference type="SUPFAM" id="SSF52743">
    <property type="entry name" value="Subtilisin-like"/>
    <property type="match status" value="1"/>
</dbReference>
<dbReference type="EMBL" id="NLAX01000008">
    <property type="protein sequence ID" value="PKS11155.1"/>
    <property type="molecule type" value="Genomic_DNA"/>
</dbReference>
<proteinExistence type="inferred from homology"/>
<feature type="active site" description="Charge relay system" evidence="6">
    <location>
        <position position="185"/>
    </location>
</feature>
<dbReference type="InterPro" id="IPR023827">
    <property type="entry name" value="Peptidase_S8_Asp-AS"/>
</dbReference>
<dbReference type="SUPFAM" id="SSF54897">
    <property type="entry name" value="Protease propeptides/inhibitors"/>
    <property type="match status" value="1"/>
</dbReference>
<evidence type="ECO:0000256" key="3">
    <source>
        <dbReference type="ARBA" id="ARBA00022729"/>
    </source>
</evidence>
<evidence type="ECO:0000256" key="4">
    <source>
        <dbReference type="ARBA" id="ARBA00022801"/>
    </source>
</evidence>
<dbReference type="PROSITE" id="PS00137">
    <property type="entry name" value="SUBTILASE_HIS"/>
    <property type="match status" value="1"/>
</dbReference>
<dbReference type="PANTHER" id="PTHR43806">
    <property type="entry name" value="PEPTIDASE S8"/>
    <property type="match status" value="1"/>
</dbReference>
<gene>
    <name evidence="11" type="ORF">jhhlp_002916</name>
</gene>
<dbReference type="STRING" id="41688.A0A2N3NFF7"/>
<dbReference type="InterPro" id="IPR023828">
    <property type="entry name" value="Peptidase_S8_Ser-AS"/>
</dbReference>
<keyword evidence="2 6" id="KW-0645">Protease</keyword>
<dbReference type="InterPro" id="IPR036852">
    <property type="entry name" value="Peptidase_S8/S53_dom_sf"/>
</dbReference>